<dbReference type="KEGG" id="vg:64470026"/>
<evidence type="ECO:0000313" key="2">
    <source>
        <dbReference type="Proteomes" id="UP000273371"/>
    </source>
</evidence>
<dbReference type="Proteomes" id="UP000273371">
    <property type="component" value="Segment"/>
</dbReference>
<organism evidence="1 2">
    <name type="scientific">Escherichia phage C1</name>
    <dbReference type="NCBI Taxonomy" id="2340716"/>
    <lineage>
        <taxon>Viruses</taxon>
        <taxon>Duplodnaviria</taxon>
        <taxon>Heunggongvirae</taxon>
        <taxon>Uroviricota</taxon>
        <taxon>Caudoviricetes</taxon>
        <taxon>Deseoctovirus</taxon>
        <taxon>Deseoctovirus C1</taxon>
    </lineage>
</organism>
<dbReference type="EMBL" id="MH717097">
    <property type="protein sequence ID" value="AYR02316.1"/>
    <property type="molecule type" value="Genomic_DNA"/>
</dbReference>
<proteinExistence type="predicted"/>
<dbReference type="GeneID" id="64470026"/>
<protein>
    <submittedName>
        <fullName evidence="1">Uncharacterized protein</fullName>
    </submittedName>
</protein>
<name>A0A3G3M7B1_9CAUD</name>
<sequence length="51" mass="5942">MKPTKYAIALYCESKGDAHKFIDAMMKTGKTFAYAEKQYYACKKLSYNRYA</sequence>
<evidence type="ECO:0000313" key="1">
    <source>
        <dbReference type="EMBL" id="AYR02316.1"/>
    </source>
</evidence>
<dbReference type="RefSeq" id="YP_010054343.1">
    <property type="nucleotide sequence ID" value="NC_054651.1"/>
</dbReference>
<accession>A0A3G3M7B1</accession>
<reference evidence="1 2" key="1">
    <citation type="submission" date="2018-08" db="EMBL/GenBank/DDBJ databases">
        <title>Distribution characteristics of Escherichia coli phages in piglets intestinal isolated from Jiangsu and Anhui province.</title>
        <authorList>
            <person name="Lin Y."/>
            <person name="Zhou B."/>
            <person name="Luo J."/>
            <person name="Hua J."/>
            <person name="Zhang M."/>
        </authorList>
    </citation>
    <scope>NUCLEOTIDE SEQUENCE [LARGE SCALE GENOMIC DNA]</scope>
</reference>
<keyword evidence="2" id="KW-1185">Reference proteome</keyword>